<dbReference type="InterPro" id="IPR007263">
    <property type="entry name" value="DCC1-like"/>
</dbReference>
<dbReference type="GO" id="GO:0015035">
    <property type="term" value="F:protein-disulfide reductase activity"/>
    <property type="evidence" value="ECO:0007669"/>
    <property type="project" value="InterPro"/>
</dbReference>
<name>A0A2P6MYM6_9EUKA</name>
<evidence type="ECO:0000313" key="1">
    <source>
        <dbReference type="EMBL" id="PRP76788.1"/>
    </source>
</evidence>
<proteinExistence type="predicted"/>
<evidence type="ECO:0000313" key="2">
    <source>
        <dbReference type="Proteomes" id="UP000241769"/>
    </source>
</evidence>
<dbReference type="Proteomes" id="UP000241769">
    <property type="component" value="Unassembled WGS sequence"/>
</dbReference>
<dbReference type="EMBL" id="MDYQ01000301">
    <property type="protein sequence ID" value="PRP76788.1"/>
    <property type="molecule type" value="Genomic_DNA"/>
</dbReference>
<evidence type="ECO:0008006" key="3">
    <source>
        <dbReference type="Google" id="ProtNLM"/>
    </source>
</evidence>
<comment type="caution">
    <text evidence="1">The sequence shown here is derived from an EMBL/GenBank/DDBJ whole genome shotgun (WGS) entry which is preliminary data.</text>
</comment>
<accession>A0A2P6MYM6</accession>
<dbReference type="InterPro" id="IPR052927">
    <property type="entry name" value="DCC_oxidoreductase"/>
</dbReference>
<organism evidence="1 2">
    <name type="scientific">Planoprotostelium fungivorum</name>
    <dbReference type="NCBI Taxonomy" id="1890364"/>
    <lineage>
        <taxon>Eukaryota</taxon>
        <taxon>Amoebozoa</taxon>
        <taxon>Evosea</taxon>
        <taxon>Variosea</taxon>
        <taxon>Cavosteliida</taxon>
        <taxon>Cavosteliaceae</taxon>
        <taxon>Planoprotostelium</taxon>
    </lineage>
</organism>
<protein>
    <recommendedName>
        <fullName evidence="3">Thiol-disulfide oxidoreductase DCC</fullName>
    </recommendedName>
</protein>
<dbReference type="OrthoDB" id="410458at2759"/>
<dbReference type="InParanoid" id="A0A2P6MYM6"/>
<sequence length="144" mass="16252">MSSGRKVVLFDGVCNLCDGVVRFIHAFDGNNVMTFCPLQSRRGLEYVQKYNLPTDLSTVCFVDEEEGRAWTQSTAVLRILSYLNFPVNFLYGLILLPPFIRDLGYQGVAAIRYNVFGKSKTQACQFMPGLRSKFLDTSNEADED</sequence>
<dbReference type="PANTHER" id="PTHR33639">
    <property type="entry name" value="THIOL-DISULFIDE OXIDOREDUCTASE DCC"/>
    <property type="match status" value="1"/>
</dbReference>
<dbReference type="STRING" id="1890364.A0A2P6MYM6"/>
<gene>
    <name evidence="1" type="ORF">PROFUN_14838</name>
</gene>
<keyword evidence="2" id="KW-1185">Reference proteome</keyword>
<dbReference type="AlphaFoldDB" id="A0A2P6MYM6"/>
<reference evidence="1 2" key="1">
    <citation type="journal article" date="2018" name="Genome Biol. Evol.">
        <title>Multiple Roots of Fruiting Body Formation in Amoebozoa.</title>
        <authorList>
            <person name="Hillmann F."/>
            <person name="Forbes G."/>
            <person name="Novohradska S."/>
            <person name="Ferling I."/>
            <person name="Riege K."/>
            <person name="Groth M."/>
            <person name="Westermann M."/>
            <person name="Marz M."/>
            <person name="Spaller T."/>
            <person name="Winckler T."/>
            <person name="Schaap P."/>
            <person name="Glockner G."/>
        </authorList>
    </citation>
    <scope>NUCLEOTIDE SEQUENCE [LARGE SCALE GENOMIC DNA]</scope>
    <source>
        <strain evidence="1 2">Jena</strain>
    </source>
</reference>
<dbReference type="PANTHER" id="PTHR33639:SF2">
    <property type="entry name" value="DUF393 DOMAIN-CONTAINING PROTEIN"/>
    <property type="match status" value="1"/>
</dbReference>
<dbReference type="Pfam" id="PF04134">
    <property type="entry name" value="DCC1-like"/>
    <property type="match status" value="1"/>
</dbReference>